<dbReference type="EMBL" id="CP001139">
    <property type="protein sequence ID" value="ACH64837.1"/>
    <property type="molecule type" value="Genomic_DNA"/>
</dbReference>
<dbReference type="HOGENOM" id="CLU_056004_1_0_6"/>
<accession>B5FFW0</accession>
<dbReference type="InterPro" id="IPR014729">
    <property type="entry name" value="Rossmann-like_a/b/a_fold"/>
</dbReference>
<sequence length="379" mass="42582">MKYCKKCLTTDLRPNASFKAGVCIACSYTNSVQDDNSSLKLNILQRKIQQSRKKQRNKGAYDCIVGVSGGKDSTRQAHWVRDRLGLRPLIVCCAYPPKQMSEIGAKNLTNLMEMGFDVVVATPAPQTAAHLALESFKQFGNVCKSTEMSLFSTVPRLAIELGVNTIFWGENPALQVGDAAVEGFDEFDGNNLRRLNTLTAGGTDWLKEEVKSAYLAEHYLYPNEIEFEKKKINIFYLGPAWDDWSNDDNSVYASLQGLTLRPGEELETGDLSNASMLDEEFTNINMMLKYYKFGFGRATDSVNEQIRAGKLSRAEAIKIVETYDGVCSDRIINSYANYVGITINEFWNIANHWVNSEIFDIHDGKRPTKKFKVGINYES</sequence>
<protein>
    <submittedName>
        <fullName evidence="1">LPS biosynthesis protein WbpG</fullName>
    </submittedName>
</protein>
<reference evidence="2" key="1">
    <citation type="submission" date="2008-08" db="EMBL/GenBank/DDBJ databases">
        <title>Complete sequence of Vibrio fischeri strain MJ11.</title>
        <authorList>
            <person name="Mandel M.J."/>
            <person name="Stabb E.V."/>
            <person name="Ruby E.G."/>
            <person name="Ferriera S."/>
            <person name="Johnson J."/>
            <person name="Kravitz S."/>
            <person name="Beeson K."/>
            <person name="Sutton G."/>
            <person name="Rogers Y.-H."/>
            <person name="Friedman R."/>
            <person name="Frazier M."/>
            <person name="Venter J.C."/>
        </authorList>
    </citation>
    <scope>NUCLEOTIDE SEQUENCE [LARGE SCALE GENOMIC DNA]</scope>
    <source>
        <strain evidence="2">MJ11</strain>
    </source>
</reference>
<dbReference type="Gene3D" id="3.40.50.620">
    <property type="entry name" value="HUPs"/>
    <property type="match status" value="1"/>
</dbReference>
<dbReference type="KEGG" id="vfm:VFMJ11_0176"/>
<proteinExistence type="predicted"/>
<dbReference type="InterPro" id="IPR020022">
    <property type="entry name" value="N-acetyl_sugar_amidoTrfase"/>
</dbReference>
<dbReference type="Proteomes" id="UP000001857">
    <property type="component" value="Chromosome I"/>
</dbReference>
<dbReference type="AlphaFoldDB" id="B5FFW0"/>
<reference evidence="1 2" key="2">
    <citation type="journal article" date="2009" name="Nature">
        <title>A single regulatory gene is sufficient to alter bacterial host range.</title>
        <authorList>
            <person name="Mandel M.J."/>
            <person name="Wollenberg M.S."/>
            <person name="Stabb E.V."/>
            <person name="Visick K.L."/>
            <person name="Ruby E.G."/>
        </authorList>
    </citation>
    <scope>NUCLEOTIDE SEQUENCE [LARGE SCALE GENOMIC DNA]</scope>
    <source>
        <strain evidence="1 2">MJ11</strain>
    </source>
</reference>
<evidence type="ECO:0000313" key="2">
    <source>
        <dbReference type="Proteomes" id="UP000001857"/>
    </source>
</evidence>
<organism evidence="1 2">
    <name type="scientific">Aliivibrio fischeri (strain MJ11)</name>
    <name type="common">Vibrio fischeri</name>
    <dbReference type="NCBI Taxonomy" id="388396"/>
    <lineage>
        <taxon>Bacteria</taxon>
        <taxon>Pseudomonadati</taxon>
        <taxon>Pseudomonadota</taxon>
        <taxon>Gammaproteobacteria</taxon>
        <taxon>Vibrionales</taxon>
        <taxon>Vibrionaceae</taxon>
        <taxon>Aliivibrio</taxon>
    </lineage>
</organism>
<dbReference type="SUPFAM" id="SSF52402">
    <property type="entry name" value="Adenine nucleotide alpha hydrolases-like"/>
    <property type="match status" value="1"/>
</dbReference>
<evidence type="ECO:0000313" key="1">
    <source>
        <dbReference type="EMBL" id="ACH64837.1"/>
    </source>
</evidence>
<gene>
    <name evidence="1" type="ordered locus">VFMJ11_0176</name>
</gene>
<dbReference type="RefSeq" id="WP_012532650.1">
    <property type="nucleotide sequence ID" value="NC_011184.1"/>
</dbReference>
<name>B5FFW0_ALIFM</name>
<dbReference type="NCBIfam" id="TIGR03573">
    <property type="entry name" value="WbuX"/>
    <property type="match status" value="1"/>
</dbReference>